<comment type="catalytic activity">
    <reaction evidence="7">
        <text>(6S)-5-methyl-5,6,7,8-tetrahydrofolate + NAD(+) = (6R)-5,10-methylene-5,6,7,8-tetrahydrofolate + NADH + H(+)</text>
        <dbReference type="Rhea" id="RHEA:19821"/>
        <dbReference type="ChEBI" id="CHEBI:15378"/>
        <dbReference type="ChEBI" id="CHEBI:15636"/>
        <dbReference type="ChEBI" id="CHEBI:18608"/>
        <dbReference type="ChEBI" id="CHEBI:57540"/>
        <dbReference type="ChEBI" id="CHEBI:57945"/>
        <dbReference type="EC" id="1.5.1.54"/>
    </reaction>
    <physiologicalReaction direction="right-to-left" evidence="7">
        <dbReference type="Rhea" id="RHEA:19823"/>
    </physiologicalReaction>
</comment>
<evidence type="ECO:0000256" key="5">
    <source>
        <dbReference type="ARBA" id="ARBA00022827"/>
    </source>
</evidence>
<dbReference type="AlphaFoldDB" id="A0A1M6AS27"/>
<dbReference type="InterPro" id="IPR029041">
    <property type="entry name" value="FAD-linked_oxidoreductase-like"/>
</dbReference>
<dbReference type="EMBL" id="FQZG01000005">
    <property type="protein sequence ID" value="SHI39275.1"/>
    <property type="molecule type" value="Genomic_DNA"/>
</dbReference>
<evidence type="ECO:0000313" key="10">
    <source>
        <dbReference type="Proteomes" id="UP000184512"/>
    </source>
</evidence>
<dbReference type="GO" id="GO:0009086">
    <property type="term" value="P:methionine biosynthetic process"/>
    <property type="evidence" value="ECO:0007669"/>
    <property type="project" value="TreeGrafter"/>
</dbReference>
<dbReference type="PANTHER" id="PTHR45754">
    <property type="entry name" value="METHYLENETETRAHYDROFOLATE REDUCTASE"/>
    <property type="match status" value="1"/>
</dbReference>
<dbReference type="PANTHER" id="PTHR45754:SF3">
    <property type="entry name" value="METHYLENETETRAHYDROFOLATE REDUCTASE (NADPH)"/>
    <property type="match status" value="1"/>
</dbReference>
<dbReference type="GO" id="GO:0035999">
    <property type="term" value="P:tetrahydrofolate interconversion"/>
    <property type="evidence" value="ECO:0007669"/>
    <property type="project" value="UniProtKB-UniPathway"/>
</dbReference>
<evidence type="ECO:0000256" key="8">
    <source>
        <dbReference type="RuleBase" id="RU003862"/>
    </source>
</evidence>
<comment type="pathway">
    <text evidence="2 8">One-carbon metabolism; tetrahydrofolate interconversion.</text>
</comment>
<keyword evidence="4 8" id="KW-0285">Flavoprotein</keyword>
<dbReference type="GO" id="GO:0106312">
    <property type="term" value="F:methylenetetrahydrofolate reductase (NADH) activity"/>
    <property type="evidence" value="ECO:0007669"/>
    <property type="project" value="UniProtKB-EC"/>
</dbReference>
<evidence type="ECO:0000256" key="2">
    <source>
        <dbReference type="ARBA" id="ARBA00004777"/>
    </source>
</evidence>
<dbReference type="Pfam" id="PF02219">
    <property type="entry name" value="MTHFR"/>
    <property type="match status" value="1"/>
</dbReference>
<evidence type="ECO:0000313" key="9">
    <source>
        <dbReference type="EMBL" id="SHI39275.1"/>
    </source>
</evidence>
<protein>
    <recommendedName>
        <fullName evidence="8">Methylenetetrahydrofolate reductase</fullName>
    </recommendedName>
</protein>
<evidence type="ECO:0000256" key="3">
    <source>
        <dbReference type="ARBA" id="ARBA00006743"/>
    </source>
</evidence>
<gene>
    <name evidence="9" type="ORF">SAMN02745244_00257</name>
</gene>
<dbReference type="RefSeq" id="WP_073185689.1">
    <property type="nucleotide sequence ID" value="NZ_FQZG01000005.1"/>
</dbReference>
<name>A0A1M6AS27_9ACTN</name>
<dbReference type="UniPathway" id="UPA00193"/>
<dbReference type="SUPFAM" id="SSF51730">
    <property type="entry name" value="FAD-linked oxidoreductase"/>
    <property type="match status" value="1"/>
</dbReference>
<dbReference type="InterPro" id="IPR003171">
    <property type="entry name" value="Mehydrof_redctse-like"/>
</dbReference>
<evidence type="ECO:0000256" key="6">
    <source>
        <dbReference type="ARBA" id="ARBA00023002"/>
    </source>
</evidence>
<dbReference type="Proteomes" id="UP000184512">
    <property type="component" value="Unassembled WGS sequence"/>
</dbReference>
<dbReference type="GO" id="GO:0071949">
    <property type="term" value="F:FAD binding"/>
    <property type="evidence" value="ECO:0007669"/>
    <property type="project" value="TreeGrafter"/>
</dbReference>
<accession>A0A1M6AS27</accession>
<keyword evidence="10" id="KW-1185">Reference proteome</keyword>
<dbReference type="CDD" id="cd00537">
    <property type="entry name" value="MTHFR"/>
    <property type="match status" value="1"/>
</dbReference>
<reference evidence="9 10" key="1">
    <citation type="submission" date="2016-11" db="EMBL/GenBank/DDBJ databases">
        <authorList>
            <person name="Jaros S."/>
            <person name="Januszkiewicz K."/>
            <person name="Wedrychowicz H."/>
        </authorList>
    </citation>
    <scope>NUCLEOTIDE SEQUENCE [LARGE SCALE GENOMIC DNA]</scope>
    <source>
        <strain evidence="9 10">DSM 12906</strain>
    </source>
</reference>
<comment type="similarity">
    <text evidence="3 8">Belongs to the methylenetetrahydrofolate reductase family.</text>
</comment>
<organism evidence="9 10">
    <name type="scientific">Tessaracoccus bendigoensis DSM 12906</name>
    <dbReference type="NCBI Taxonomy" id="1123357"/>
    <lineage>
        <taxon>Bacteria</taxon>
        <taxon>Bacillati</taxon>
        <taxon>Actinomycetota</taxon>
        <taxon>Actinomycetes</taxon>
        <taxon>Propionibacteriales</taxon>
        <taxon>Propionibacteriaceae</taxon>
        <taxon>Tessaracoccus</taxon>
    </lineage>
</organism>
<keyword evidence="6 8" id="KW-0560">Oxidoreductase</keyword>
<evidence type="ECO:0000256" key="7">
    <source>
        <dbReference type="ARBA" id="ARBA00048628"/>
    </source>
</evidence>
<dbReference type="Gene3D" id="3.20.20.220">
    <property type="match status" value="1"/>
</dbReference>
<sequence>MLHPDSRSGTVAELLGSAQGPLFSFEFFPPRSEEDEPILWRAVDALSPLAPDFVSVTYGANGSRRDRTIRATRRIAASGGPLTVGHLTCVDQSKAEIAAALDAYREVGVTNILAIRGDMPGGGDWVPHPDGLRNATHLVRFIKEQGDFCVGVAAFPNPHEANNDPELDAAILEDKVEAGAQFAISQLFFDAERYAELLDRMHGRGCHVPIIPGIMPLTVITQIERFADLSGRPLPADFVARLRAAGSKEEVREIGLGAALQMCRDLLAAGAPGLQFFTQNRSKATREVLAQLKDEMEAEATQSSRPRH</sequence>
<evidence type="ECO:0000256" key="4">
    <source>
        <dbReference type="ARBA" id="ARBA00022630"/>
    </source>
</evidence>
<evidence type="ECO:0000256" key="1">
    <source>
        <dbReference type="ARBA" id="ARBA00001974"/>
    </source>
</evidence>
<dbReference type="STRING" id="1123357.SAMN02745244_00257"/>
<keyword evidence="5 8" id="KW-0274">FAD</keyword>
<proteinExistence type="inferred from homology"/>
<dbReference type="OrthoDB" id="9812555at2"/>
<dbReference type="GO" id="GO:0005829">
    <property type="term" value="C:cytosol"/>
    <property type="evidence" value="ECO:0007669"/>
    <property type="project" value="TreeGrafter"/>
</dbReference>
<comment type="cofactor">
    <cofactor evidence="1 8">
        <name>FAD</name>
        <dbReference type="ChEBI" id="CHEBI:57692"/>
    </cofactor>
</comment>